<dbReference type="Proteomes" id="UP000887575">
    <property type="component" value="Unassembled WGS sequence"/>
</dbReference>
<keyword evidence="1" id="KW-1185">Reference proteome</keyword>
<dbReference type="WBParaSite" id="MBELARI_LOCUS587">
    <property type="protein sequence ID" value="MBELARI_LOCUS587"/>
    <property type="gene ID" value="MBELARI_LOCUS587"/>
</dbReference>
<evidence type="ECO:0000313" key="2">
    <source>
        <dbReference type="WBParaSite" id="MBELARI_LOCUS587"/>
    </source>
</evidence>
<evidence type="ECO:0000313" key="1">
    <source>
        <dbReference type="Proteomes" id="UP000887575"/>
    </source>
</evidence>
<name>A0AAF3JA00_9BILA</name>
<protein>
    <submittedName>
        <fullName evidence="2">Uncharacterized protein</fullName>
    </submittedName>
</protein>
<proteinExistence type="predicted"/>
<accession>A0AAF3JA00</accession>
<reference evidence="2" key="1">
    <citation type="submission" date="2024-02" db="UniProtKB">
        <authorList>
            <consortium name="WormBaseParasite"/>
        </authorList>
    </citation>
    <scope>IDENTIFICATION</scope>
</reference>
<organism evidence="1 2">
    <name type="scientific">Mesorhabditis belari</name>
    <dbReference type="NCBI Taxonomy" id="2138241"/>
    <lineage>
        <taxon>Eukaryota</taxon>
        <taxon>Metazoa</taxon>
        <taxon>Ecdysozoa</taxon>
        <taxon>Nematoda</taxon>
        <taxon>Chromadorea</taxon>
        <taxon>Rhabditida</taxon>
        <taxon>Rhabditina</taxon>
        <taxon>Rhabditomorpha</taxon>
        <taxon>Rhabditoidea</taxon>
        <taxon>Rhabditidae</taxon>
        <taxon>Mesorhabditinae</taxon>
        <taxon>Mesorhabditis</taxon>
    </lineage>
</organism>
<sequence length="173" mass="20432">MIAGLIKKHSRYTENLSFSATNSLRNIDPILRVLPSCHFKEFLTSVDAFDAMLNWIRWSEFPGKHSKAILHFASYYTYGFAFENITRLFPLSSKVERSCISKMIPAVVREMEEKAAEWNESTCRYAVYKENGCCFLIVDRQKICLRSFNGFDYYQHYQQFLRIYIWQSNDQLS</sequence>
<dbReference type="AlphaFoldDB" id="A0AAF3JA00"/>